<evidence type="ECO:0000313" key="1">
    <source>
        <dbReference type="EMBL" id="MBB3150221.1"/>
    </source>
</evidence>
<keyword evidence="2" id="KW-1185">Reference proteome</keyword>
<proteinExistence type="predicted"/>
<sequence>MGQSNSTRCIQRGTPVGCKGPYIGRMNRLPGEQTANSVHEASNRLGDRHSLAGLRMTDVNRLGAG</sequence>
<dbReference type="Proteomes" id="UP000518605">
    <property type="component" value="Unassembled WGS sequence"/>
</dbReference>
<gene>
    <name evidence="1" type="ORF">FHS16_000253</name>
</gene>
<dbReference type="AlphaFoldDB" id="A0A7W5G842"/>
<dbReference type="RefSeq" id="WP_183557771.1">
    <property type="nucleotide sequence ID" value="NZ_CBCSLB010000001.1"/>
</dbReference>
<evidence type="ECO:0000313" key="2">
    <source>
        <dbReference type="Proteomes" id="UP000518605"/>
    </source>
</evidence>
<name>A0A7W5G842_9BACL</name>
<organism evidence="1 2">
    <name type="scientific">Paenibacillus endophyticus</name>
    <dbReference type="NCBI Taxonomy" id="1294268"/>
    <lineage>
        <taxon>Bacteria</taxon>
        <taxon>Bacillati</taxon>
        <taxon>Bacillota</taxon>
        <taxon>Bacilli</taxon>
        <taxon>Bacillales</taxon>
        <taxon>Paenibacillaceae</taxon>
        <taxon>Paenibacillus</taxon>
    </lineage>
</organism>
<protein>
    <submittedName>
        <fullName evidence="1">Uncharacterized protein</fullName>
    </submittedName>
</protein>
<comment type="caution">
    <text evidence="1">The sequence shown here is derived from an EMBL/GenBank/DDBJ whole genome shotgun (WGS) entry which is preliminary data.</text>
</comment>
<reference evidence="1 2" key="1">
    <citation type="submission" date="2020-08" db="EMBL/GenBank/DDBJ databases">
        <title>Genomic Encyclopedia of Type Strains, Phase III (KMG-III): the genomes of soil and plant-associated and newly described type strains.</title>
        <authorList>
            <person name="Whitman W."/>
        </authorList>
    </citation>
    <scope>NUCLEOTIDE SEQUENCE [LARGE SCALE GENOMIC DNA]</scope>
    <source>
        <strain evidence="1 2">CECT 8234</strain>
    </source>
</reference>
<accession>A0A7W5G842</accession>
<dbReference type="EMBL" id="JACHXW010000001">
    <property type="protein sequence ID" value="MBB3150221.1"/>
    <property type="molecule type" value="Genomic_DNA"/>
</dbReference>